<accession>A0A6G1K656</accession>
<reference evidence="3" key="1">
    <citation type="journal article" date="2020" name="Stud. Mycol.">
        <title>101 Dothideomycetes genomes: a test case for predicting lifestyles and emergence of pathogens.</title>
        <authorList>
            <person name="Haridas S."/>
            <person name="Albert R."/>
            <person name="Binder M."/>
            <person name="Bloem J."/>
            <person name="Labutti K."/>
            <person name="Salamov A."/>
            <person name="Andreopoulos B."/>
            <person name="Baker S."/>
            <person name="Barry K."/>
            <person name="Bills G."/>
            <person name="Bluhm B."/>
            <person name="Cannon C."/>
            <person name="Castanera R."/>
            <person name="Culley D."/>
            <person name="Daum C."/>
            <person name="Ezra D."/>
            <person name="Gonzalez J."/>
            <person name="Henrissat B."/>
            <person name="Kuo A."/>
            <person name="Liang C."/>
            <person name="Lipzen A."/>
            <person name="Lutzoni F."/>
            <person name="Magnuson J."/>
            <person name="Mondo S."/>
            <person name="Nolan M."/>
            <person name="Ohm R."/>
            <person name="Pangilinan J."/>
            <person name="Park H.-J."/>
            <person name="Ramirez L."/>
            <person name="Alfaro M."/>
            <person name="Sun H."/>
            <person name="Tritt A."/>
            <person name="Yoshinaga Y."/>
            <person name="Zwiers L.-H."/>
            <person name="Turgeon B."/>
            <person name="Goodwin S."/>
            <person name="Spatafora J."/>
            <person name="Crous P."/>
            <person name="Grigoriev I."/>
        </authorList>
    </citation>
    <scope>NUCLEOTIDE SEQUENCE</scope>
    <source>
        <strain evidence="3">CBS 279.74</strain>
    </source>
</reference>
<dbReference type="Proteomes" id="UP000799428">
    <property type="component" value="Unassembled WGS sequence"/>
</dbReference>
<dbReference type="AlphaFoldDB" id="A0A6G1K656"/>
<sequence length="178" mass="17595">MHSRSLKSILSLLGLTSTSTSNFASAQDTTTSSYSWGKPFSVDGPSTSALPCSSSQVQLLPSASSFNTSDSAAESVPRSVVGPSPLVSVSTSTSLSLTSTVTNTAVASSSGSTKTTTMTTTTTTTTTESTATNATAASVTGSTATGKAVSIGAATENTPYVRMGVVGLLAGVVGVYAV</sequence>
<feature type="signal peptide" evidence="2">
    <location>
        <begin position="1"/>
        <end position="26"/>
    </location>
</feature>
<keyword evidence="2" id="KW-0732">Signal</keyword>
<organism evidence="3 4">
    <name type="scientific">Pleomassaria siparia CBS 279.74</name>
    <dbReference type="NCBI Taxonomy" id="1314801"/>
    <lineage>
        <taxon>Eukaryota</taxon>
        <taxon>Fungi</taxon>
        <taxon>Dikarya</taxon>
        <taxon>Ascomycota</taxon>
        <taxon>Pezizomycotina</taxon>
        <taxon>Dothideomycetes</taxon>
        <taxon>Pleosporomycetidae</taxon>
        <taxon>Pleosporales</taxon>
        <taxon>Pleomassariaceae</taxon>
        <taxon>Pleomassaria</taxon>
    </lineage>
</organism>
<keyword evidence="4" id="KW-1185">Reference proteome</keyword>
<dbReference type="EMBL" id="MU005773">
    <property type="protein sequence ID" value="KAF2707931.1"/>
    <property type="molecule type" value="Genomic_DNA"/>
</dbReference>
<name>A0A6G1K656_9PLEO</name>
<protein>
    <submittedName>
        <fullName evidence="3">Uncharacterized protein</fullName>
    </submittedName>
</protein>
<proteinExistence type="predicted"/>
<feature type="region of interest" description="Disordered" evidence="1">
    <location>
        <begin position="107"/>
        <end position="128"/>
    </location>
</feature>
<evidence type="ECO:0000313" key="4">
    <source>
        <dbReference type="Proteomes" id="UP000799428"/>
    </source>
</evidence>
<feature type="chain" id="PRO_5026314579" evidence="2">
    <location>
        <begin position="27"/>
        <end position="178"/>
    </location>
</feature>
<evidence type="ECO:0000256" key="2">
    <source>
        <dbReference type="SAM" id="SignalP"/>
    </source>
</evidence>
<evidence type="ECO:0000313" key="3">
    <source>
        <dbReference type="EMBL" id="KAF2707931.1"/>
    </source>
</evidence>
<evidence type="ECO:0000256" key="1">
    <source>
        <dbReference type="SAM" id="MobiDB-lite"/>
    </source>
</evidence>
<gene>
    <name evidence="3" type="ORF">K504DRAFT_504137</name>
</gene>